<keyword evidence="4 5" id="KW-0472">Membrane</keyword>
<comment type="subcellular location">
    <subcellularLocation>
        <location evidence="1">Membrane</location>
    </subcellularLocation>
</comment>
<evidence type="ECO:0000313" key="7">
    <source>
        <dbReference type="EMBL" id="TGK08756.1"/>
    </source>
</evidence>
<sequence length="337" mass="38875">MDLHLSNLFSAILNPIRILFVPSVKIYWAYLVSSVLITLFLVIWRSVRRRGFSTREYLGNIFSGKVWFHPSAIVDYKYYFLNTILFPLSFGYFVVSALAVASIFNRSLIFLFGWFQLGESPSILGIGIYSIAFWLLNDFGRSFAHWMMHKNSYLWEFHKFHHSAEVLNPLTVYRVHPIEGILVNSCGAIGSGLVTGIATYLYPQGITMTSFLGVNAGVFVFNLYANLRHSHVSLHFPNWLSHIILSPAQHQTHHSKDRDLQNRNLGVTFAFWDLIWGSLHIPDPKEKESTDFGLKNLNPLDYSRLTSIYLLPFRQIYFKFKKSFHSPLAKDVENHSD</sequence>
<name>A0A4R9GAH3_9LEPT</name>
<gene>
    <name evidence="7" type="ORF">EHO60_14360</name>
</gene>
<evidence type="ECO:0000256" key="3">
    <source>
        <dbReference type="ARBA" id="ARBA00022989"/>
    </source>
</evidence>
<dbReference type="PANTHER" id="PTHR11863">
    <property type="entry name" value="STEROL DESATURASE"/>
    <property type="match status" value="1"/>
</dbReference>
<dbReference type="GO" id="GO:0008610">
    <property type="term" value="P:lipid biosynthetic process"/>
    <property type="evidence" value="ECO:0007669"/>
    <property type="project" value="InterPro"/>
</dbReference>
<feature type="transmembrane region" description="Helical" evidence="5">
    <location>
        <begin position="181"/>
        <end position="202"/>
    </location>
</feature>
<evidence type="ECO:0000256" key="1">
    <source>
        <dbReference type="ARBA" id="ARBA00004370"/>
    </source>
</evidence>
<comment type="caution">
    <text evidence="7">The sequence shown here is derived from an EMBL/GenBank/DDBJ whole genome shotgun (WGS) entry which is preliminary data.</text>
</comment>
<dbReference type="OrthoDB" id="9770329at2"/>
<reference evidence="7" key="1">
    <citation type="journal article" date="2019" name="PLoS Negl. Trop. Dis.">
        <title>Revisiting the worldwide diversity of Leptospira species in the environment.</title>
        <authorList>
            <person name="Vincent A.T."/>
            <person name="Schiettekatte O."/>
            <person name="Bourhy P."/>
            <person name="Veyrier F.J."/>
            <person name="Picardeau M."/>
        </authorList>
    </citation>
    <scope>NUCLEOTIDE SEQUENCE [LARGE SCALE GENOMIC DNA]</scope>
    <source>
        <strain evidence="7">SSW15</strain>
    </source>
</reference>
<proteinExistence type="predicted"/>
<dbReference type="InterPro" id="IPR050307">
    <property type="entry name" value="Sterol_Desaturase_Related"/>
</dbReference>
<dbReference type="AlphaFoldDB" id="A0A4R9GAH3"/>
<dbReference type="Pfam" id="PF04116">
    <property type="entry name" value="FA_hydroxylase"/>
    <property type="match status" value="1"/>
</dbReference>
<feature type="transmembrane region" description="Helical" evidence="5">
    <location>
        <begin position="79"/>
        <end position="103"/>
    </location>
</feature>
<feature type="transmembrane region" description="Helical" evidence="5">
    <location>
        <begin position="123"/>
        <end position="140"/>
    </location>
</feature>
<protein>
    <submittedName>
        <fullName evidence="7">Sterol desaturase family protein</fullName>
    </submittedName>
</protein>
<evidence type="ECO:0000256" key="4">
    <source>
        <dbReference type="ARBA" id="ARBA00023136"/>
    </source>
</evidence>
<keyword evidence="8" id="KW-1185">Reference proteome</keyword>
<evidence type="ECO:0000256" key="2">
    <source>
        <dbReference type="ARBA" id="ARBA00022692"/>
    </source>
</evidence>
<dbReference type="GO" id="GO:0016020">
    <property type="term" value="C:membrane"/>
    <property type="evidence" value="ECO:0007669"/>
    <property type="project" value="UniProtKB-SubCell"/>
</dbReference>
<dbReference type="InterPro" id="IPR006694">
    <property type="entry name" value="Fatty_acid_hydroxylase"/>
</dbReference>
<organism evidence="7 8">
    <name type="scientific">Leptospira fletcheri</name>
    <dbReference type="NCBI Taxonomy" id="2484981"/>
    <lineage>
        <taxon>Bacteria</taxon>
        <taxon>Pseudomonadati</taxon>
        <taxon>Spirochaetota</taxon>
        <taxon>Spirochaetia</taxon>
        <taxon>Leptospirales</taxon>
        <taxon>Leptospiraceae</taxon>
        <taxon>Leptospira</taxon>
    </lineage>
</organism>
<feature type="transmembrane region" description="Helical" evidence="5">
    <location>
        <begin position="208"/>
        <end position="227"/>
    </location>
</feature>
<dbReference type="GO" id="GO:0016491">
    <property type="term" value="F:oxidoreductase activity"/>
    <property type="evidence" value="ECO:0007669"/>
    <property type="project" value="InterPro"/>
</dbReference>
<evidence type="ECO:0000313" key="8">
    <source>
        <dbReference type="Proteomes" id="UP000298458"/>
    </source>
</evidence>
<dbReference type="Proteomes" id="UP000298458">
    <property type="component" value="Unassembled WGS sequence"/>
</dbReference>
<accession>A0A4R9GAH3</accession>
<keyword evidence="3 5" id="KW-1133">Transmembrane helix</keyword>
<evidence type="ECO:0000256" key="5">
    <source>
        <dbReference type="SAM" id="Phobius"/>
    </source>
</evidence>
<feature type="transmembrane region" description="Helical" evidence="5">
    <location>
        <begin position="27"/>
        <end position="47"/>
    </location>
</feature>
<evidence type="ECO:0000259" key="6">
    <source>
        <dbReference type="Pfam" id="PF04116"/>
    </source>
</evidence>
<dbReference type="RefSeq" id="WP_135768900.1">
    <property type="nucleotide sequence ID" value="NZ_RQET01000010.1"/>
</dbReference>
<dbReference type="GO" id="GO:0005506">
    <property type="term" value="F:iron ion binding"/>
    <property type="evidence" value="ECO:0007669"/>
    <property type="project" value="InterPro"/>
</dbReference>
<dbReference type="EMBL" id="RQET01000010">
    <property type="protein sequence ID" value="TGK08756.1"/>
    <property type="molecule type" value="Genomic_DNA"/>
</dbReference>
<keyword evidence="2 5" id="KW-0812">Transmembrane</keyword>
<feature type="domain" description="Fatty acid hydroxylase" evidence="6">
    <location>
        <begin position="131"/>
        <end position="277"/>
    </location>
</feature>